<evidence type="ECO:0008006" key="5">
    <source>
        <dbReference type="Google" id="ProtNLM"/>
    </source>
</evidence>
<feature type="domain" description="Tc1-like transposase DDE" evidence="1">
    <location>
        <begin position="145"/>
        <end position="276"/>
    </location>
</feature>
<dbReference type="SUPFAM" id="SSF46689">
    <property type="entry name" value="Homeodomain-like"/>
    <property type="match status" value="1"/>
</dbReference>
<organism evidence="3 4">
    <name type="scientific">Neoarthrinium moseri</name>
    <dbReference type="NCBI Taxonomy" id="1658444"/>
    <lineage>
        <taxon>Eukaryota</taxon>
        <taxon>Fungi</taxon>
        <taxon>Dikarya</taxon>
        <taxon>Ascomycota</taxon>
        <taxon>Pezizomycotina</taxon>
        <taxon>Sordariomycetes</taxon>
        <taxon>Xylariomycetidae</taxon>
        <taxon>Amphisphaeriales</taxon>
        <taxon>Apiosporaceae</taxon>
        <taxon>Neoarthrinium</taxon>
    </lineage>
</organism>
<comment type="caution">
    <text evidence="3">The sequence shown here is derived from an EMBL/GenBank/DDBJ whole genome shotgun (WGS) entry which is preliminary data.</text>
</comment>
<dbReference type="AlphaFoldDB" id="A0A9P9W7M0"/>
<accession>A0A9P9W7M0</accession>
<feature type="domain" description="Winged helix-turn helix" evidence="2">
    <location>
        <begin position="84"/>
        <end position="129"/>
    </location>
</feature>
<evidence type="ECO:0000313" key="3">
    <source>
        <dbReference type="EMBL" id="KAI1847678.1"/>
    </source>
</evidence>
<dbReference type="Pfam" id="PF13358">
    <property type="entry name" value="DDE_3"/>
    <property type="match status" value="1"/>
</dbReference>
<dbReference type="GO" id="GO:0003676">
    <property type="term" value="F:nucleic acid binding"/>
    <property type="evidence" value="ECO:0007669"/>
    <property type="project" value="InterPro"/>
</dbReference>
<dbReference type="EMBL" id="JAFIMR010000098">
    <property type="protein sequence ID" value="KAI1847678.1"/>
    <property type="molecule type" value="Genomic_DNA"/>
</dbReference>
<dbReference type="PANTHER" id="PTHR46564">
    <property type="entry name" value="TRANSPOSASE"/>
    <property type="match status" value="1"/>
</dbReference>
<gene>
    <name evidence="3" type="ORF">JX265_013938</name>
</gene>
<dbReference type="InterPro" id="IPR025959">
    <property type="entry name" value="Winged_HTH_dom"/>
</dbReference>
<proteinExistence type="predicted"/>
<evidence type="ECO:0000259" key="1">
    <source>
        <dbReference type="Pfam" id="PF13358"/>
    </source>
</evidence>
<dbReference type="InterPro" id="IPR036397">
    <property type="entry name" value="RNaseH_sf"/>
</dbReference>
<dbReference type="Gene3D" id="3.30.420.10">
    <property type="entry name" value="Ribonuclease H-like superfamily/Ribonuclease H"/>
    <property type="match status" value="1"/>
</dbReference>
<dbReference type="InterPro" id="IPR012337">
    <property type="entry name" value="RNaseH-like_sf"/>
</dbReference>
<name>A0A9P9W7M0_9PEZI</name>
<protein>
    <recommendedName>
        <fullName evidence="5">Transposase</fullName>
    </recommendedName>
</protein>
<dbReference type="InterPro" id="IPR009057">
    <property type="entry name" value="Homeodomain-like_sf"/>
</dbReference>
<dbReference type="InterPro" id="IPR038717">
    <property type="entry name" value="Tc1-like_DDE_dom"/>
</dbReference>
<reference evidence="3" key="1">
    <citation type="submission" date="2021-03" db="EMBL/GenBank/DDBJ databases">
        <title>Revisited historic fungal species revealed as producer of novel bioactive compounds through whole genome sequencing and comparative genomics.</title>
        <authorList>
            <person name="Vignolle G.A."/>
            <person name="Hochenegger N."/>
            <person name="Mach R.L."/>
            <person name="Mach-Aigner A.R."/>
            <person name="Javad Rahimi M."/>
            <person name="Salim K.A."/>
            <person name="Chan C.M."/>
            <person name="Lim L.B.L."/>
            <person name="Cai F."/>
            <person name="Druzhinina I.S."/>
            <person name="U'Ren J.M."/>
            <person name="Derntl C."/>
        </authorList>
    </citation>
    <scope>NUCLEOTIDE SEQUENCE</scope>
    <source>
        <strain evidence="3">TUCIM 5799</strain>
    </source>
</reference>
<keyword evidence="4" id="KW-1185">Reference proteome</keyword>
<evidence type="ECO:0000313" key="4">
    <source>
        <dbReference type="Proteomes" id="UP000829685"/>
    </source>
</evidence>
<dbReference type="PANTHER" id="PTHR46564:SF1">
    <property type="entry name" value="TRANSPOSASE"/>
    <property type="match status" value="1"/>
</dbReference>
<sequence length="328" mass="37775">MAPQLAQSQLEKIESMLSGDSLKDSQRAQMAECNERAIRRIRSRLRRFGSTRKPIAKTGRPRSVTAAMLQPLRAELIDEPVLYLDEMTSFIESQFDAMVTVSSMSRALASIRWTKKKTRRVAQEQNADLRDFYFYDISQYRSYHLVFIDESGLNTIGGIRRNGWSPSGVAPVHTAAFHRGPRHRIIGAYTQDGILYYDLFEGTTNHTVYKEFIEQVVQHCGRWPEPKSVLVMDNVPFHRVDRIKEICESAGVLLKFLSPYSPDLNPIEEYFGRLKVFARRHWRPLAKLPYIDFGSFVEWCIQMVGAKKDNARGHFRHSGIYIEEPPSA</sequence>
<evidence type="ECO:0000259" key="2">
    <source>
        <dbReference type="Pfam" id="PF13592"/>
    </source>
</evidence>
<dbReference type="Pfam" id="PF13592">
    <property type="entry name" value="HTH_33"/>
    <property type="match status" value="1"/>
</dbReference>
<dbReference type="SUPFAM" id="SSF53098">
    <property type="entry name" value="Ribonuclease H-like"/>
    <property type="match status" value="1"/>
</dbReference>
<dbReference type="Proteomes" id="UP000829685">
    <property type="component" value="Unassembled WGS sequence"/>
</dbReference>
<dbReference type="NCBIfam" id="NF033545">
    <property type="entry name" value="transpos_IS630"/>
    <property type="match status" value="1"/>
</dbReference>
<dbReference type="InterPro" id="IPR047655">
    <property type="entry name" value="Transpos_IS630-like"/>
</dbReference>